<reference evidence="3 4" key="1">
    <citation type="submission" date="2014-02" db="EMBL/GenBank/DDBJ databases">
        <title>The small core and large imbalanced accessory genome model reveals a collaborative survival strategy of Sorangium cellulosum strains in nature.</title>
        <authorList>
            <person name="Han K."/>
            <person name="Peng R."/>
            <person name="Blom J."/>
            <person name="Li Y.-Z."/>
        </authorList>
    </citation>
    <scope>NUCLEOTIDE SEQUENCE [LARGE SCALE GENOMIC DNA]</scope>
    <source>
        <strain evidence="3 4">So0008-312</strain>
    </source>
</reference>
<dbReference type="InterPro" id="IPR008965">
    <property type="entry name" value="CBM2/CBM3_carb-bd_dom_sf"/>
</dbReference>
<dbReference type="SUPFAM" id="SSF49384">
    <property type="entry name" value="Carbohydrate-binding domain"/>
    <property type="match status" value="1"/>
</dbReference>
<dbReference type="PROSITE" id="PS51172">
    <property type="entry name" value="CBM3"/>
    <property type="match status" value="1"/>
</dbReference>
<dbReference type="InterPro" id="IPR036966">
    <property type="entry name" value="CBM3_sf"/>
</dbReference>
<sequence length="293" mass="28538">MLAACAEGQNLEGENAGGGNVASSSSVGVTSSSSGSAGSTVSATSSSATSSSSGTGGDGGAGGLGGAGGAGGDGGAEVTSTTASSSVSSTTASSSVSSTTASSSVSSTASSSVSSTTSASSGGGGSATSTTTSASSGGGPTGELEVQYAVREGADRVQGLSFRVKVRNTGDEAIALGDVTIRYWFTADSASSAFVGECDFTPIPGGCDEITRTFATTSGTEADRYLELSFSAAAGNLAPGATSGEVQIRIHSATYEYMMQSNDYSFDATLTDFAPWEQMTAYRDGELAWGTEP</sequence>
<feature type="compositionally biased region" description="Low complexity" evidence="1">
    <location>
        <begin position="21"/>
        <end position="53"/>
    </location>
</feature>
<accession>A0A150QLD9</accession>
<proteinExistence type="predicted"/>
<evidence type="ECO:0000256" key="1">
    <source>
        <dbReference type="SAM" id="MobiDB-lite"/>
    </source>
</evidence>
<dbReference type="GO" id="GO:0005975">
    <property type="term" value="P:carbohydrate metabolic process"/>
    <property type="evidence" value="ECO:0007669"/>
    <property type="project" value="InterPro"/>
</dbReference>
<feature type="domain" description="CBM3" evidence="2">
    <location>
        <begin position="140"/>
        <end position="293"/>
    </location>
</feature>
<evidence type="ECO:0000313" key="4">
    <source>
        <dbReference type="Proteomes" id="UP000075260"/>
    </source>
</evidence>
<dbReference type="AlphaFoldDB" id="A0A150QLD9"/>
<dbReference type="EMBL" id="JEMA01000570">
    <property type="protein sequence ID" value="KYF68478.1"/>
    <property type="molecule type" value="Genomic_DNA"/>
</dbReference>
<comment type="caution">
    <text evidence="3">The sequence shown here is derived from an EMBL/GenBank/DDBJ whole genome shotgun (WGS) entry which is preliminary data.</text>
</comment>
<name>A0A150QLD9_SORCE</name>
<dbReference type="Gene3D" id="2.60.40.710">
    <property type="entry name" value="Endoglucanase-like"/>
    <property type="match status" value="1"/>
</dbReference>
<feature type="compositionally biased region" description="Low complexity" evidence="1">
    <location>
        <begin position="76"/>
        <end position="120"/>
    </location>
</feature>
<dbReference type="InterPro" id="IPR001956">
    <property type="entry name" value="CBM3"/>
</dbReference>
<dbReference type="Pfam" id="PF00942">
    <property type="entry name" value="CBM_3"/>
    <property type="match status" value="1"/>
</dbReference>
<gene>
    <name evidence="3" type="ORF">BE15_46655</name>
</gene>
<feature type="compositionally biased region" description="Gly residues" evidence="1">
    <location>
        <begin position="54"/>
        <end position="75"/>
    </location>
</feature>
<dbReference type="SMART" id="SM01067">
    <property type="entry name" value="CBM_3"/>
    <property type="match status" value="1"/>
</dbReference>
<dbReference type="Proteomes" id="UP000075260">
    <property type="component" value="Unassembled WGS sequence"/>
</dbReference>
<dbReference type="GO" id="GO:0030248">
    <property type="term" value="F:cellulose binding"/>
    <property type="evidence" value="ECO:0007669"/>
    <property type="project" value="InterPro"/>
</dbReference>
<organism evidence="3 4">
    <name type="scientific">Sorangium cellulosum</name>
    <name type="common">Polyangium cellulosum</name>
    <dbReference type="NCBI Taxonomy" id="56"/>
    <lineage>
        <taxon>Bacteria</taxon>
        <taxon>Pseudomonadati</taxon>
        <taxon>Myxococcota</taxon>
        <taxon>Polyangia</taxon>
        <taxon>Polyangiales</taxon>
        <taxon>Polyangiaceae</taxon>
        <taxon>Sorangium</taxon>
    </lineage>
</organism>
<evidence type="ECO:0000313" key="3">
    <source>
        <dbReference type="EMBL" id="KYF68478.1"/>
    </source>
</evidence>
<evidence type="ECO:0000259" key="2">
    <source>
        <dbReference type="PROSITE" id="PS51172"/>
    </source>
</evidence>
<feature type="region of interest" description="Disordered" evidence="1">
    <location>
        <begin position="1"/>
        <end position="142"/>
    </location>
</feature>
<protein>
    <recommendedName>
        <fullName evidence="2">CBM3 domain-containing protein</fullName>
    </recommendedName>
</protein>